<organism evidence="2 3">
    <name type="scientific">Gracilibacillus kekensis</name>
    <dbReference type="NCBI Taxonomy" id="1027249"/>
    <lineage>
        <taxon>Bacteria</taxon>
        <taxon>Bacillati</taxon>
        <taxon>Bacillota</taxon>
        <taxon>Bacilli</taxon>
        <taxon>Bacillales</taxon>
        <taxon>Bacillaceae</taxon>
        <taxon>Gracilibacillus</taxon>
    </lineage>
</organism>
<evidence type="ECO:0000313" key="3">
    <source>
        <dbReference type="Proteomes" id="UP000184184"/>
    </source>
</evidence>
<dbReference type="RefSeq" id="WP_170862681.1">
    <property type="nucleotide sequence ID" value="NZ_FRCZ01000004.1"/>
</dbReference>
<dbReference type="AlphaFoldDB" id="A0A1M7PEU6"/>
<name>A0A1M7PEU6_9BACI</name>
<accession>A0A1M7PEU6</accession>
<keyword evidence="1" id="KW-0472">Membrane</keyword>
<sequence length="57" mass="6633">MVEQYNLEGIVVLIIFIGIIIGVAYWVIRAIKKPPKALLQRINKLDKEIEELKDKKQ</sequence>
<proteinExistence type="predicted"/>
<feature type="transmembrane region" description="Helical" evidence="1">
    <location>
        <begin position="6"/>
        <end position="28"/>
    </location>
</feature>
<keyword evidence="1" id="KW-0812">Transmembrane</keyword>
<protein>
    <submittedName>
        <fullName evidence="2">Uncharacterized protein</fullName>
    </submittedName>
</protein>
<dbReference type="Proteomes" id="UP000184184">
    <property type="component" value="Unassembled WGS sequence"/>
</dbReference>
<evidence type="ECO:0000256" key="1">
    <source>
        <dbReference type="SAM" id="Phobius"/>
    </source>
</evidence>
<dbReference type="EMBL" id="FRCZ01000004">
    <property type="protein sequence ID" value="SHN15441.1"/>
    <property type="molecule type" value="Genomic_DNA"/>
</dbReference>
<reference evidence="2 3" key="1">
    <citation type="submission" date="2016-11" db="EMBL/GenBank/DDBJ databases">
        <authorList>
            <person name="Jaros S."/>
            <person name="Januszkiewicz K."/>
            <person name="Wedrychowicz H."/>
        </authorList>
    </citation>
    <scope>NUCLEOTIDE SEQUENCE [LARGE SCALE GENOMIC DNA]</scope>
    <source>
        <strain evidence="2 3">CGMCC 1.10681</strain>
    </source>
</reference>
<evidence type="ECO:0000313" key="2">
    <source>
        <dbReference type="EMBL" id="SHN15441.1"/>
    </source>
</evidence>
<gene>
    <name evidence="2" type="ORF">SAMN05216179_2119</name>
</gene>
<keyword evidence="1" id="KW-1133">Transmembrane helix</keyword>
<keyword evidence="3" id="KW-1185">Reference proteome</keyword>